<evidence type="ECO:0000313" key="6">
    <source>
        <dbReference type="WBParaSite" id="TCNE_0001817901-mRNA-1"/>
    </source>
</evidence>
<protein>
    <submittedName>
        <fullName evidence="6">Actin</fullName>
    </submittedName>
</protein>
<reference evidence="4 5" key="2">
    <citation type="submission" date="2018-11" db="EMBL/GenBank/DDBJ databases">
        <authorList>
            <consortium name="Pathogen Informatics"/>
        </authorList>
    </citation>
    <scope>NUCLEOTIDE SEQUENCE [LARGE SCALE GENOMIC DNA]</scope>
</reference>
<dbReference type="InterPro" id="IPR004000">
    <property type="entry name" value="Actin"/>
</dbReference>
<dbReference type="FunFam" id="3.30.420.40:FF:000050">
    <property type="entry name" value="Actin, alpha skeletal muscle"/>
    <property type="match status" value="1"/>
</dbReference>
<dbReference type="AlphaFoldDB" id="A0A183VBQ5"/>
<dbReference type="WBParaSite" id="TCNE_0001817901-mRNA-1">
    <property type="protein sequence ID" value="TCNE_0001817901-mRNA-1"/>
    <property type="gene ID" value="TCNE_0001817901"/>
</dbReference>
<keyword evidence="5" id="KW-1185">Reference proteome</keyword>
<keyword evidence="2" id="KW-0963">Cytoplasm</keyword>
<dbReference type="InterPro" id="IPR043129">
    <property type="entry name" value="ATPase_NBD"/>
</dbReference>
<accession>A0A183VBQ5</accession>
<dbReference type="Pfam" id="PF00022">
    <property type="entry name" value="Actin"/>
    <property type="match status" value="2"/>
</dbReference>
<dbReference type="InterPro" id="IPR004001">
    <property type="entry name" value="Actin_CS"/>
</dbReference>
<proteinExistence type="inferred from homology"/>
<sequence>MSDEKAAAIIVDKGSGMCKSEFAGDEAPRAVSSSAVGRSSHQDSMVGTGQRDLLVGDEAKSKRIISASSSTFQPMWISRQEYDEWGPSIVHRKCF</sequence>
<name>A0A183VBQ5_TOXCA</name>
<feature type="compositionally biased region" description="Low complexity" evidence="3">
    <location>
        <begin position="29"/>
        <end position="39"/>
    </location>
</feature>
<evidence type="ECO:0000256" key="2">
    <source>
        <dbReference type="ARBA" id="ARBA00023212"/>
    </source>
</evidence>
<organism evidence="5 6">
    <name type="scientific">Toxocara canis</name>
    <name type="common">Canine roundworm</name>
    <dbReference type="NCBI Taxonomy" id="6265"/>
    <lineage>
        <taxon>Eukaryota</taxon>
        <taxon>Metazoa</taxon>
        <taxon>Ecdysozoa</taxon>
        <taxon>Nematoda</taxon>
        <taxon>Chromadorea</taxon>
        <taxon>Rhabditida</taxon>
        <taxon>Spirurina</taxon>
        <taxon>Ascaridomorpha</taxon>
        <taxon>Ascaridoidea</taxon>
        <taxon>Toxocaridae</taxon>
        <taxon>Toxocara</taxon>
    </lineage>
</organism>
<dbReference type="PROSITE" id="PS00432">
    <property type="entry name" value="ACTINS_2"/>
    <property type="match status" value="1"/>
</dbReference>
<dbReference type="EMBL" id="UYWY01025208">
    <property type="protein sequence ID" value="VDM49496.1"/>
    <property type="molecule type" value="Genomic_DNA"/>
</dbReference>
<dbReference type="Gene3D" id="3.30.420.40">
    <property type="match status" value="2"/>
</dbReference>
<evidence type="ECO:0000313" key="5">
    <source>
        <dbReference type="Proteomes" id="UP000050794"/>
    </source>
</evidence>
<reference evidence="6" key="1">
    <citation type="submission" date="2016-06" db="UniProtKB">
        <authorList>
            <consortium name="WormBaseParasite"/>
        </authorList>
    </citation>
    <scope>IDENTIFICATION</scope>
</reference>
<evidence type="ECO:0000256" key="1">
    <source>
        <dbReference type="ARBA" id="ARBA00006752"/>
    </source>
</evidence>
<dbReference type="Proteomes" id="UP000050794">
    <property type="component" value="Unassembled WGS sequence"/>
</dbReference>
<evidence type="ECO:0000313" key="4">
    <source>
        <dbReference type="EMBL" id="VDM49496.1"/>
    </source>
</evidence>
<dbReference type="SUPFAM" id="SSF53067">
    <property type="entry name" value="Actin-like ATPase domain"/>
    <property type="match status" value="2"/>
</dbReference>
<comment type="similarity">
    <text evidence="1">Belongs to the actin family.</text>
</comment>
<evidence type="ECO:0000256" key="3">
    <source>
        <dbReference type="SAM" id="MobiDB-lite"/>
    </source>
</evidence>
<gene>
    <name evidence="4" type="ORF">TCNE_LOCUS18175</name>
</gene>
<keyword evidence="2" id="KW-0206">Cytoskeleton</keyword>
<feature type="region of interest" description="Disordered" evidence="3">
    <location>
        <begin position="24"/>
        <end position="51"/>
    </location>
</feature>